<dbReference type="InterPro" id="IPR036779">
    <property type="entry name" value="LysM_dom_sf"/>
</dbReference>
<comment type="caution">
    <text evidence="2">The sequence shown here is derived from an EMBL/GenBank/DDBJ whole genome shotgun (WGS) entry which is preliminary data.</text>
</comment>
<dbReference type="PROSITE" id="PS00430">
    <property type="entry name" value="TONB_DEPENDENT_REC_1"/>
    <property type="match status" value="1"/>
</dbReference>
<name>A0ABX2PCA6_9RHOB</name>
<dbReference type="InterPro" id="IPR010916">
    <property type="entry name" value="TonB_box_CS"/>
</dbReference>
<gene>
    <name evidence="2" type="ORF">HJ526_06710</name>
</gene>
<evidence type="ECO:0000313" key="3">
    <source>
        <dbReference type="Proteomes" id="UP000523601"/>
    </source>
</evidence>
<feature type="chain" id="PRO_5046522221" evidence="1">
    <location>
        <begin position="23"/>
        <end position="348"/>
    </location>
</feature>
<dbReference type="EMBL" id="JABCJD010000002">
    <property type="protein sequence ID" value="NVO27101.1"/>
    <property type="molecule type" value="Genomic_DNA"/>
</dbReference>
<protein>
    <submittedName>
        <fullName evidence="2">Transporter substrate-binding domain-containing protein</fullName>
    </submittedName>
</protein>
<feature type="signal peptide" evidence="1">
    <location>
        <begin position="1"/>
        <end position="22"/>
    </location>
</feature>
<proteinExistence type="predicted"/>
<dbReference type="Proteomes" id="UP000523601">
    <property type="component" value="Unassembled WGS sequence"/>
</dbReference>
<sequence length="348" mass="37935">MLGKLLPACLAMFVLLTNAASACGGLYRVKSGDTLTVVAERLYGDFGYWTVLHDANLDRIGIDPGRLKLGQTLLAPCVDGKPVGLEPATAALPRAPLSGGSGLSINVLSGDDYAPFADRDGLNGGMVTDVVLRALSVSPQVTNYQMIWVNDWAAHLDPLLSNALLDMGFPWEKPDCDADPDAGRCATFLFSDPLFEMLVLLFSRNDRPVPFRHDGDLEGRSICRPAGFATHDLDEGGRNWIRDHKISLIRPRSVQDCFQLLSEGMVDAVAVNEFTGRAAMREMGLTDQIRVEEARPVSLVTLHAVVARSHPQGEQMIAALNEGLARIRQDGTYQRIVGQHLALFWEGQ</sequence>
<evidence type="ECO:0000256" key="1">
    <source>
        <dbReference type="SAM" id="SignalP"/>
    </source>
</evidence>
<evidence type="ECO:0000313" key="2">
    <source>
        <dbReference type="EMBL" id="NVO27101.1"/>
    </source>
</evidence>
<reference evidence="2 3" key="1">
    <citation type="submission" date="2020-04" db="EMBL/GenBank/DDBJ databases">
        <title>Donghicola sp., a member of the Rhodobacteraceae family isolated from mangrove forest in Thailand.</title>
        <authorList>
            <person name="Charoenyingcharoen P."/>
            <person name="Yukphan P."/>
        </authorList>
    </citation>
    <scope>NUCLEOTIDE SEQUENCE [LARGE SCALE GENOMIC DNA]</scope>
    <source>
        <strain evidence="2 3">C2-DW-16</strain>
    </source>
</reference>
<dbReference type="InterPro" id="IPR018392">
    <property type="entry name" value="LysM"/>
</dbReference>
<dbReference type="Gene3D" id="3.10.350.10">
    <property type="entry name" value="LysM domain"/>
    <property type="match status" value="1"/>
</dbReference>
<dbReference type="PANTHER" id="PTHR35936">
    <property type="entry name" value="MEMBRANE-BOUND LYTIC MUREIN TRANSGLYCOSYLASE F"/>
    <property type="match status" value="1"/>
</dbReference>
<keyword evidence="3" id="KW-1185">Reference proteome</keyword>
<accession>A0ABX2PCA6</accession>
<dbReference type="SUPFAM" id="SSF53850">
    <property type="entry name" value="Periplasmic binding protein-like II"/>
    <property type="match status" value="1"/>
</dbReference>
<dbReference type="Gene3D" id="3.40.190.10">
    <property type="entry name" value="Periplasmic binding protein-like II"/>
    <property type="match status" value="2"/>
</dbReference>
<dbReference type="CDD" id="cd00118">
    <property type="entry name" value="LysM"/>
    <property type="match status" value="1"/>
</dbReference>
<organism evidence="2 3">
    <name type="scientific">Donghicola mangrovi</name>
    <dbReference type="NCBI Taxonomy" id="2729614"/>
    <lineage>
        <taxon>Bacteria</taxon>
        <taxon>Pseudomonadati</taxon>
        <taxon>Pseudomonadota</taxon>
        <taxon>Alphaproteobacteria</taxon>
        <taxon>Rhodobacterales</taxon>
        <taxon>Roseobacteraceae</taxon>
        <taxon>Donghicola</taxon>
    </lineage>
</organism>
<keyword evidence="1" id="KW-0732">Signal</keyword>
<dbReference type="RefSeq" id="WP_176853497.1">
    <property type="nucleotide sequence ID" value="NZ_JABCJD010000002.1"/>
</dbReference>
<dbReference type="PROSITE" id="PS51257">
    <property type="entry name" value="PROKAR_LIPOPROTEIN"/>
    <property type="match status" value="1"/>
</dbReference>
<dbReference type="PANTHER" id="PTHR35936:SF35">
    <property type="entry name" value="L-CYSTINE-BINDING PROTEIN TCYJ"/>
    <property type="match status" value="1"/>
</dbReference>